<evidence type="ECO:0000259" key="1">
    <source>
        <dbReference type="Pfam" id="PF17765"/>
    </source>
</evidence>
<accession>A0ABW1FSS9</accession>
<dbReference type="Pfam" id="PF17765">
    <property type="entry name" value="MLTR_LBD"/>
    <property type="match status" value="1"/>
</dbReference>
<name>A0ABW1FSS9_9ACTN</name>
<dbReference type="Proteomes" id="UP001596241">
    <property type="component" value="Unassembled WGS sequence"/>
</dbReference>
<proteinExistence type="predicted"/>
<organism evidence="2 3">
    <name type="scientific">Streptomyces ramulosus</name>
    <dbReference type="NCBI Taxonomy" id="47762"/>
    <lineage>
        <taxon>Bacteria</taxon>
        <taxon>Bacillati</taxon>
        <taxon>Actinomycetota</taxon>
        <taxon>Actinomycetes</taxon>
        <taxon>Kitasatosporales</taxon>
        <taxon>Streptomycetaceae</taxon>
        <taxon>Streptomyces</taxon>
    </lineage>
</organism>
<comment type="caution">
    <text evidence="2">The sequence shown here is derived from an EMBL/GenBank/DDBJ whole genome shotgun (WGS) entry which is preliminary data.</text>
</comment>
<protein>
    <submittedName>
        <fullName evidence="2">Helix-turn-helix transcriptional regulator</fullName>
    </submittedName>
</protein>
<gene>
    <name evidence="2" type="ORF">ACFP3M_32325</name>
</gene>
<dbReference type="Gene3D" id="3.30.450.180">
    <property type="match status" value="1"/>
</dbReference>
<dbReference type="RefSeq" id="WP_345092698.1">
    <property type="nucleotide sequence ID" value="NZ_BAAAWG010000024.1"/>
</dbReference>
<dbReference type="InterPro" id="IPR010982">
    <property type="entry name" value="Lambda_DNA-bd_dom_sf"/>
</dbReference>
<dbReference type="PANTHER" id="PTHR35010:SF2">
    <property type="entry name" value="BLL4672 PROTEIN"/>
    <property type="match status" value="1"/>
</dbReference>
<sequence length="292" mass="31964">MTSPTDADLCVDRIGALPGYPVGLGGFLRASRAEASRRLGRTVTQEEVGEAAGRSGRWYARVEAGQKARLDGFQCQAIARTLLLDRDGLQALRAYGMGGAIPQGNAPGLSVHARRSLQMMLDQQMPHPAWLLDHAWNVVGYNRAMAEWSPWVMEPGANLMRWGLGAGRDVLLDWEAQAEIYLAMLRFTMIQYPDDPAVRALVSDVVASDPFLGRLWRERVDVTEGRGPLRYRAQVPNIHDGQPVTLECVTLFPAEAPSHRMVILLWVEDDDAPAVGNCDADHELPGVAGCAA</sequence>
<keyword evidence="3" id="KW-1185">Reference proteome</keyword>
<dbReference type="InterPro" id="IPR041413">
    <property type="entry name" value="MLTR_LBD"/>
</dbReference>
<dbReference type="PANTHER" id="PTHR35010">
    <property type="entry name" value="BLL4672 PROTEIN-RELATED"/>
    <property type="match status" value="1"/>
</dbReference>
<dbReference type="EMBL" id="JBHSPW010000022">
    <property type="protein sequence ID" value="MFC5897502.1"/>
    <property type="molecule type" value="Genomic_DNA"/>
</dbReference>
<dbReference type="Gene3D" id="1.10.260.40">
    <property type="entry name" value="lambda repressor-like DNA-binding domains"/>
    <property type="match status" value="1"/>
</dbReference>
<evidence type="ECO:0000313" key="3">
    <source>
        <dbReference type="Proteomes" id="UP001596241"/>
    </source>
</evidence>
<feature type="domain" description="MmyB-like transcription regulator ligand binding" evidence="1">
    <location>
        <begin position="114"/>
        <end position="272"/>
    </location>
</feature>
<reference evidence="3" key="1">
    <citation type="journal article" date="2019" name="Int. J. Syst. Evol. Microbiol.">
        <title>The Global Catalogue of Microorganisms (GCM) 10K type strain sequencing project: providing services to taxonomists for standard genome sequencing and annotation.</title>
        <authorList>
            <consortium name="The Broad Institute Genomics Platform"/>
            <consortium name="The Broad Institute Genome Sequencing Center for Infectious Disease"/>
            <person name="Wu L."/>
            <person name="Ma J."/>
        </authorList>
    </citation>
    <scope>NUCLEOTIDE SEQUENCE [LARGE SCALE GENOMIC DNA]</scope>
    <source>
        <strain evidence="3">CGMCC 1.15809</strain>
    </source>
</reference>
<evidence type="ECO:0000313" key="2">
    <source>
        <dbReference type="EMBL" id="MFC5897502.1"/>
    </source>
</evidence>